<keyword evidence="8" id="KW-1185">Reference proteome</keyword>
<evidence type="ECO:0000313" key="7">
    <source>
        <dbReference type="EMBL" id="UQS84703.1"/>
    </source>
</evidence>
<gene>
    <name evidence="7" type="ORF">MOO46_05500</name>
</gene>
<dbReference type="PRINTS" id="PR00147">
    <property type="entry name" value="DNAPHOTLYASE"/>
</dbReference>
<dbReference type="InterPro" id="IPR036155">
    <property type="entry name" value="Crypto/Photolyase_N_sf"/>
</dbReference>
<evidence type="ECO:0000256" key="3">
    <source>
        <dbReference type="ARBA" id="ARBA00022827"/>
    </source>
</evidence>
<organism evidence="7 8">
    <name type="scientific">Apilactobacillus apisilvae</name>
    <dbReference type="NCBI Taxonomy" id="2923364"/>
    <lineage>
        <taxon>Bacteria</taxon>
        <taxon>Bacillati</taxon>
        <taxon>Bacillota</taxon>
        <taxon>Bacilli</taxon>
        <taxon>Lactobacillales</taxon>
        <taxon>Lactobacillaceae</taxon>
        <taxon>Apilactobacillus</taxon>
    </lineage>
</organism>
<dbReference type="PROSITE" id="PS00394">
    <property type="entry name" value="DNA_PHOTOLYASES_1_1"/>
    <property type="match status" value="1"/>
</dbReference>
<dbReference type="RefSeq" id="WP_249510687.1">
    <property type="nucleotide sequence ID" value="NZ_CP093362.1"/>
</dbReference>
<comment type="similarity">
    <text evidence="5">Belongs to the DNA photolyase family.</text>
</comment>
<accession>A0ABY4PGT4</accession>
<evidence type="ECO:0000313" key="8">
    <source>
        <dbReference type="Proteomes" id="UP000831859"/>
    </source>
</evidence>
<evidence type="ECO:0000259" key="6">
    <source>
        <dbReference type="PROSITE" id="PS51645"/>
    </source>
</evidence>
<name>A0ABY4PGT4_9LACO</name>
<dbReference type="InterPro" id="IPR036134">
    <property type="entry name" value="Crypto/Photolyase_FAD-like_sf"/>
</dbReference>
<dbReference type="EMBL" id="CP093362">
    <property type="protein sequence ID" value="UQS84703.1"/>
    <property type="molecule type" value="Genomic_DNA"/>
</dbReference>
<dbReference type="Pfam" id="PF00875">
    <property type="entry name" value="DNA_photolyase"/>
    <property type="match status" value="1"/>
</dbReference>
<dbReference type="InterPro" id="IPR002081">
    <property type="entry name" value="Cryptochrome/DNA_photolyase_1"/>
</dbReference>
<evidence type="ECO:0000256" key="1">
    <source>
        <dbReference type="ARBA" id="ARBA00001974"/>
    </source>
</evidence>
<dbReference type="InterPro" id="IPR018394">
    <property type="entry name" value="DNA_photolyase_1_CS_C"/>
</dbReference>
<dbReference type="Proteomes" id="UP000831859">
    <property type="component" value="Chromosome"/>
</dbReference>
<sequence length="464" mass="54385">MTAVMWFRRDFRLEDNTALYNAIKNNNKILPIFNINPEQLSDIPTVNQDAFFASLLNFKKFLDSKGINLNIIYGDVKKCFAELKNKIPDLNCIYFNLDERGYGGKRDKDMISYFETNLKVNAHSYLDYNLHGINEVKKPDGNLYKMFTPYFKKWMTLKKPSPVECYIDSNQFINQNYFPKDEEKLTGLIDSNSITKNMSFGTAYAKKVLSDFINDGLSDYDKQRDFPSVEGTSRLSRFLRTGEISIRMIWQALLEQPDSDGRTTFMNELCWRDFYNMIYASHPNQNKVSIKSDFQNIKWSNNKEQFEAWKNGLTGFPIVDAAMRQLNQTGWMHNRLRMIVASFLTKDLLIDWRWGEQYFHERLIDYDSASNIGGWQWAASTGTDSVPYFRIFNPTTQSKRFDSKGLFIKKYVPELADVPTKFIHEPTKDGYLEDHELNYPKPIVSHKEARKWAIEVYKMSKNND</sequence>
<keyword evidence="2 5" id="KW-0285">Flavoprotein</keyword>
<dbReference type="InterPro" id="IPR014729">
    <property type="entry name" value="Rossmann-like_a/b/a_fold"/>
</dbReference>
<dbReference type="InterPro" id="IPR006050">
    <property type="entry name" value="DNA_photolyase_N"/>
</dbReference>
<feature type="domain" description="Photolyase/cryptochrome alpha/beta" evidence="6">
    <location>
        <begin position="1"/>
        <end position="130"/>
    </location>
</feature>
<dbReference type="Gene3D" id="3.40.50.620">
    <property type="entry name" value="HUPs"/>
    <property type="match status" value="1"/>
</dbReference>
<dbReference type="PROSITE" id="PS51645">
    <property type="entry name" value="PHR_CRY_ALPHA_BETA"/>
    <property type="match status" value="1"/>
</dbReference>
<protein>
    <submittedName>
        <fullName evidence="7">DNA photolyase family protein</fullName>
    </submittedName>
</protein>
<comment type="cofactor">
    <cofactor evidence="1">
        <name>FAD</name>
        <dbReference type="ChEBI" id="CHEBI:57692"/>
    </cofactor>
</comment>
<keyword evidence="4 5" id="KW-0157">Chromophore</keyword>
<dbReference type="PANTHER" id="PTHR11455">
    <property type="entry name" value="CRYPTOCHROME"/>
    <property type="match status" value="1"/>
</dbReference>
<evidence type="ECO:0000256" key="4">
    <source>
        <dbReference type="ARBA" id="ARBA00022991"/>
    </source>
</evidence>
<dbReference type="Pfam" id="PF03441">
    <property type="entry name" value="FAD_binding_7"/>
    <property type="match status" value="1"/>
</dbReference>
<dbReference type="Gene3D" id="1.10.579.10">
    <property type="entry name" value="DNA Cyclobutane Dipyrimidine Photolyase, subunit A, domain 3"/>
    <property type="match status" value="1"/>
</dbReference>
<dbReference type="PROSITE" id="PS00691">
    <property type="entry name" value="DNA_PHOTOLYASES_1_2"/>
    <property type="match status" value="1"/>
</dbReference>
<keyword evidence="3 5" id="KW-0274">FAD</keyword>
<reference evidence="7 8" key="1">
    <citation type="journal article" date="2022" name="Int. J. Syst. Evol. Microbiol.">
        <title>Apilactobacillus apisilvae sp. nov., Nicolia spurrieriana gen. nov. sp. nov., Bombilactobacillus folatiphilus sp. nov. and Bombilactobacillus thymidiniphilus sp. nov., four new lactic acid bacterial isolates from stingless bees Tetragonula carbonaria and Austroplebeia australis.</title>
        <authorList>
            <person name="Oliphant S.A."/>
            <person name="Watson-Haigh N.S."/>
            <person name="Sumby K.M."/>
            <person name="Gardner J."/>
            <person name="Groom S."/>
            <person name="Jiranek V."/>
        </authorList>
    </citation>
    <scope>NUCLEOTIDE SEQUENCE [LARGE SCALE GENOMIC DNA]</scope>
    <source>
        <strain evidence="7 8">SG5_A10</strain>
    </source>
</reference>
<dbReference type="PANTHER" id="PTHR11455:SF9">
    <property type="entry name" value="CRYPTOCHROME CIRCADIAN CLOCK 5 ISOFORM X1"/>
    <property type="match status" value="1"/>
</dbReference>
<evidence type="ECO:0000256" key="2">
    <source>
        <dbReference type="ARBA" id="ARBA00022630"/>
    </source>
</evidence>
<dbReference type="Gene3D" id="1.25.40.80">
    <property type="match status" value="1"/>
</dbReference>
<dbReference type="SUPFAM" id="SSF48173">
    <property type="entry name" value="Cryptochrome/photolyase FAD-binding domain"/>
    <property type="match status" value="1"/>
</dbReference>
<proteinExistence type="inferred from homology"/>
<dbReference type="SUPFAM" id="SSF52425">
    <property type="entry name" value="Cryptochrome/photolyase, N-terminal domain"/>
    <property type="match status" value="1"/>
</dbReference>
<dbReference type="InterPro" id="IPR005101">
    <property type="entry name" value="Cryptochr/Photolyase_FAD-bd"/>
</dbReference>
<evidence type="ECO:0000256" key="5">
    <source>
        <dbReference type="RuleBase" id="RU004182"/>
    </source>
</evidence>